<dbReference type="Pfam" id="PF04542">
    <property type="entry name" value="Sigma70_r2"/>
    <property type="match status" value="1"/>
</dbReference>
<protein>
    <submittedName>
        <fullName evidence="7">RNA polymerase sigma-70 factor</fullName>
    </submittedName>
</protein>
<evidence type="ECO:0000313" key="8">
    <source>
        <dbReference type="Proteomes" id="UP000256373"/>
    </source>
</evidence>
<dbReference type="NCBIfam" id="TIGR02937">
    <property type="entry name" value="sigma70-ECF"/>
    <property type="match status" value="1"/>
</dbReference>
<gene>
    <name evidence="7" type="ORF">DSL64_11305</name>
</gene>
<dbReference type="Gene3D" id="1.10.1740.10">
    <property type="match status" value="1"/>
</dbReference>
<dbReference type="InterPro" id="IPR007627">
    <property type="entry name" value="RNA_pol_sigma70_r2"/>
</dbReference>
<evidence type="ECO:0000259" key="5">
    <source>
        <dbReference type="Pfam" id="PF04542"/>
    </source>
</evidence>
<accession>A0A3D8YBP9</accession>
<dbReference type="PANTHER" id="PTHR43133:SF46">
    <property type="entry name" value="RNA POLYMERASE SIGMA-70 FACTOR ECF SUBFAMILY"/>
    <property type="match status" value="1"/>
</dbReference>
<dbReference type="InterPro" id="IPR013325">
    <property type="entry name" value="RNA_pol_sigma_r2"/>
</dbReference>
<dbReference type="GO" id="GO:0016987">
    <property type="term" value="F:sigma factor activity"/>
    <property type="evidence" value="ECO:0007669"/>
    <property type="project" value="UniProtKB-KW"/>
</dbReference>
<dbReference type="NCBIfam" id="TIGR02985">
    <property type="entry name" value="Sig70_bacteroi1"/>
    <property type="match status" value="1"/>
</dbReference>
<dbReference type="PANTHER" id="PTHR43133">
    <property type="entry name" value="RNA POLYMERASE ECF-TYPE SIGMA FACTO"/>
    <property type="match status" value="1"/>
</dbReference>
<dbReference type="Proteomes" id="UP000256373">
    <property type="component" value="Unassembled WGS sequence"/>
</dbReference>
<evidence type="ECO:0000259" key="6">
    <source>
        <dbReference type="Pfam" id="PF08281"/>
    </source>
</evidence>
<feature type="domain" description="RNA polymerase sigma factor 70 region 4 type 2" evidence="6">
    <location>
        <begin position="125"/>
        <end position="173"/>
    </location>
</feature>
<keyword evidence="2" id="KW-0805">Transcription regulation</keyword>
<dbReference type="OrthoDB" id="679904at2"/>
<dbReference type="InterPro" id="IPR013249">
    <property type="entry name" value="RNA_pol_sigma70_r4_t2"/>
</dbReference>
<organism evidence="7 8">
    <name type="scientific">Dyadobacter luteus</name>
    <dbReference type="NCBI Taxonomy" id="2259619"/>
    <lineage>
        <taxon>Bacteria</taxon>
        <taxon>Pseudomonadati</taxon>
        <taxon>Bacteroidota</taxon>
        <taxon>Cytophagia</taxon>
        <taxon>Cytophagales</taxon>
        <taxon>Spirosomataceae</taxon>
        <taxon>Dyadobacter</taxon>
    </lineage>
</organism>
<dbReference type="SUPFAM" id="SSF88946">
    <property type="entry name" value="Sigma2 domain of RNA polymerase sigma factors"/>
    <property type="match status" value="1"/>
</dbReference>
<evidence type="ECO:0000256" key="2">
    <source>
        <dbReference type="ARBA" id="ARBA00023015"/>
    </source>
</evidence>
<proteinExistence type="inferred from homology"/>
<evidence type="ECO:0000256" key="4">
    <source>
        <dbReference type="ARBA" id="ARBA00023163"/>
    </source>
</evidence>
<keyword evidence="4" id="KW-0804">Transcription</keyword>
<reference evidence="7 8" key="1">
    <citation type="submission" date="2018-07" db="EMBL/GenBank/DDBJ databases">
        <title>Dyadobacter roseus sp. nov., isolated from rose rhizosphere soil.</title>
        <authorList>
            <person name="Chen L."/>
        </authorList>
    </citation>
    <scope>NUCLEOTIDE SEQUENCE [LARGE SCALE GENOMIC DNA]</scope>
    <source>
        <strain evidence="7 8">RS19</strain>
    </source>
</reference>
<dbReference type="InterPro" id="IPR014327">
    <property type="entry name" value="RNA_pol_sigma70_bacteroid"/>
</dbReference>
<keyword evidence="8" id="KW-1185">Reference proteome</keyword>
<name>A0A3D8YBP9_9BACT</name>
<dbReference type="SUPFAM" id="SSF88659">
    <property type="entry name" value="Sigma3 and sigma4 domains of RNA polymerase sigma factors"/>
    <property type="match status" value="1"/>
</dbReference>
<dbReference type="InterPro" id="IPR039425">
    <property type="entry name" value="RNA_pol_sigma-70-like"/>
</dbReference>
<comment type="similarity">
    <text evidence="1">Belongs to the sigma-70 factor family. ECF subfamily.</text>
</comment>
<dbReference type="GO" id="GO:0003677">
    <property type="term" value="F:DNA binding"/>
    <property type="evidence" value="ECO:0007669"/>
    <property type="project" value="InterPro"/>
</dbReference>
<dbReference type="EMBL" id="QNUL01000007">
    <property type="protein sequence ID" value="REA61550.1"/>
    <property type="molecule type" value="Genomic_DNA"/>
</dbReference>
<evidence type="ECO:0000256" key="1">
    <source>
        <dbReference type="ARBA" id="ARBA00010641"/>
    </source>
</evidence>
<feature type="domain" description="RNA polymerase sigma-70 region 2" evidence="5">
    <location>
        <begin position="27"/>
        <end position="90"/>
    </location>
</feature>
<dbReference type="Gene3D" id="1.10.10.10">
    <property type="entry name" value="Winged helix-like DNA-binding domain superfamily/Winged helix DNA-binding domain"/>
    <property type="match status" value="1"/>
</dbReference>
<evidence type="ECO:0000256" key="3">
    <source>
        <dbReference type="ARBA" id="ARBA00023082"/>
    </source>
</evidence>
<dbReference type="AlphaFoldDB" id="A0A3D8YBP9"/>
<dbReference type="InterPro" id="IPR014284">
    <property type="entry name" value="RNA_pol_sigma-70_dom"/>
</dbReference>
<dbReference type="GO" id="GO:0006352">
    <property type="term" value="P:DNA-templated transcription initiation"/>
    <property type="evidence" value="ECO:0007669"/>
    <property type="project" value="InterPro"/>
</dbReference>
<dbReference type="RefSeq" id="WP_115830991.1">
    <property type="nucleotide sequence ID" value="NZ_QNUL01000007.1"/>
</dbReference>
<comment type="caution">
    <text evidence="7">The sequence shown here is derived from an EMBL/GenBank/DDBJ whole genome shotgun (WGS) entry which is preliminary data.</text>
</comment>
<keyword evidence="3" id="KW-0731">Sigma factor</keyword>
<dbReference type="InterPro" id="IPR036388">
    <property type="entry name" value="WH-like_DNA-bd_sf"/>
</dbReference>
<dbReference type="Pfam" id="PF08281">
    <property type="entry name" value="Sigma70_r4_2"/>
    <property type="match status" value="1"/>
</dbReference>
<sequence>MDYKNLGDTALFNLLRADDEVAFQEIYLRHWKRLLVIAHNKLPSTDNPEDVVQDLFVKLWENRHSIFVENPQAYLTSSLRHSIINVFRSRLVKEKYVVHVQSSPSMDYNTDHQVAFNDLVSSVNRQVKELPDKTREIFILNRFEFKSAREISSQLQISERTVEYHISHALKALKPFFQEYLVLLLIVLRLK</sequence>
<dbReference type="InterPro" id="IPR013324">
    <property type="entry name" value="RNA_pol_sigma_r3/r4-like"/>
</dbReference>
<evidence type="ECO:0000313" key="7">
    <source>
        <dbReference type="EMBL" id="REA61550.1"/>
    </source>
</evidence>